<dbReference type="PANTHER" id="PTHR18968">
    <property type="entry name" value="THIAMINE PYROPHOSPHATE ENZYMES"/>
    <property type="match status" value="1"/>
</dbReference>
<protein>
    <submittedName>
        <fullName evidence="8">Putative 2-ketoarginine decarboxylase AruI</fullName>
    </submittedName>
</protein>
<dbReference type="CDD" id="cd07035">
    <property type="entry name" value="TPP_PYR_POX_like"/>
    <property type="match status" value="1"/>
</dbReference>
<evidence type="ECO:0000256" key="2">
    <source>
        <dbReference type="ARBA" id="ARBA00023052"/>
    </source>
</evidence>
<keyword evidence="2 3" id="KW-0786">Thiamine pyrophosphate</keyword>
<dbReference type="GO" id="GO:0005948">
    <property type="term" value="C:acetolactate synthase complex"/>
    <property type="evidence" value="ECO:0007669"/>
    <property type="project" value="TreeGrafter"/>
</dbReference>
<dbReference type="Pfam" id="PF00205">
    <property type="entry name" value="TPP_enzyme_M"/>
    <property type="match status" value="1"/>
</dbReference>
<evidence type="ECO:0000313" key="9">
    <source>
        <dbReference type="Proteomes" id="UP000616114"/>
    </source>
</evidence>
<dbReference type="InterPro" id="IPR012001">
    <property type="entry name" value="Thiamin_PyroP_enz_TPP-bd_dom"/>
</dbReference>
<evidence type="ECO:0000256" key="4">
    <source>
        <dbReference type="SAM" id="MobiDB-lite"/>
    </source>
</evidence>
<dbReference type="Gene3D" id="3.40.50.970">
    <property type="match status" value="2"/>
</dbReference>
<dbReference type="GO" id="GO:0050660">
    <property type="term" value="F:flavin adenine dinucleotide binding"/>
    <property type="evidence" value="ECO:0007669"/>
    <property type="project" value="TreeGrafter"/>
</dbReference>
<feature type="domain" description="Thiamine pyrophosphate enzyme central" evidence="5">
    <location>
        <begin position="211"/>
        <end position="343"/>
    </location>
</feature>
<dbReference type="Pfam" id="PF02775">
    <property type="entry name" value="TPP_enzyme_C"/>
    <property type="match status" value="1"/>
</dbReference>
<feature type="region of interest" description="Disordered" evidence="4">
    <location>
        <begin position="350"/>
        <end position="369"/>
    </location>
</feature>
<dbReference type="GO" id="GO:0009097">
    <property type="term" value="P:isoleucine biosynthetic process"/>
    <property type="evidence" value="ECO:0007669"/>
    <property type="project" value="TreeGrafter"/>
</dbReference>
<evidence type="ECO:0000256" key="3">
    <source>
        <dbReference type="RuleBase" id="RU362132"/>
    </source>
</evidence>
<dbReference type="RefSeq" id="WP_188549289.1">
    <property type="nucleotide sequence ID" value="NZ_BMFY01000002.1"/>
</dbReference>
<reference evidence="8" key="1">
    <citation type="journal article" date="2014" name="Int. J. Syst. Evol. Microbiol.">
        <title>Complete genome sequence of Corynebacterium casei LMG S-19264T (=DSM 44701T), isolated from a smear-ripened cheese.</title>
        <authorList>
            <consortium name="US DOE Joint Genome Institute (JGI-PGF)"/>
            <person name="Walter F."/>
            <person name="Albersmeier A."/>
            <person name="Kalinowski J."/>
            <person name="Ruckert C."/>
        </authorList>
    </citation>
    <scope>NUCLEOTIDE SEQUENCE</scope>
    <source>
        <strain evidence="8">CGMCC 1.12785</strain>
    </source>
</reference>
<evidence type="ECO:0000259" key="7">
    <source>
        <dbReference type="Pfam" id="PF02776"/>
    </source>
</evidence>
<gene>
    <name evidence="8" type="primary">aruI</name>
    <name evidence="8" type="ORF">GCM10011333_04350</name>
</gene>
<comment type="caution">
    <text evidence="8">The sequence shown here is derived from an EMBL/GenBank/DDBJ whole genome shotgun (WGS) entry which is preliminary data.</text>
</comment>
<comment type="similarity">
    <text evidence="1 3">Belongs to the TPP enzyme family.</text>
</comment>
<dbReference type="InterPro" id="IPR045229">
    <property type="entry name" value="TPP_enz"/>
</dbReference>
<evidence type="ECO:0000256" key="1">
    <source>
        <dbReference type="ARBA" id="ARBA00007812"/>
    </source>
</evidence>
<dbReference type="InterPro" id="IPR011766">
    <property type="entry name" value="TPP_enzyme_TPP-bd"/>
</dbReference>
<sequence length="559" mass="58190">MSALPQGRIREYIDSLGPAQRTGGLAVIAALARHGAQMAFGIPGTHNLEFYRHLEPLGIRAVTPRHEQGAGYAADGYYQVTGRPGVVITTSGPGLTNAITAAATAYAESRPMVLISPGMPLGTEGQDMGQLHETKDSSGALSRLLVWSRRVRTAEAAAQAVVDAFEEFGRKRPGPVHIEVPLDVLEGPWLSELPEPAVLPEPVVAPAPVVEAAELLRAAQTPMIVAGGGARGAAAELRTVAERLGAPVATTANGKGVLPEDHPLSLGANVRLASVQDASREADVLLVIGSELADSDLWGGRIGAHPGQRGPRVIRIDIDPDQMHKNLRSDVLLCTDAQAGLRAVLDQLGETAAQSPSDDAGSGPAGRAASLRQRMAGDFDLDGILPEITRIVQEAAGDDVVIAGDSSQVTYDGTVHALVARGCGQLLYMPGYATLGYGLPAAIGAKLGAPERPVAAIVGDGAAMFAVQEIMTAVELELPVLFLVVDNGGYKEIEAQMDERDIPHIGVRLRRPDFAALGTAMGARGVALSAAAPQWREQLDTAVRGAFAADGPTVLGLTL</sequence>
<dbReference type="AlphaFoldDB" id="A0A8J2XJW4"/>
<dbReference type="Proteomes" id="UP000616114">
    <property type="component" value="Unassembled WGS sequence"/>
</dbReference>
<feature type="domain" description="Thiamine pyrophosphate enzyme TPP-binding" evidence="6">
    <location>
        <begin position="424"/>
        <end position="555"/>
    </location>
</feature>
<name>A0A8J2XJW4_9MICO</name>
<dbReference type="InterPro" id="IPR012000">
    <property type="entry name" value="Thiamin_PyroP_enz_cen_dom"/>
</dbReference>
<dbReference type="Pfam" id="PF02776">
    <property type="entry name" value="TPP_enzyme_N"/>
    <property type="match status" value="1"/>
</dbReference>
<dbReference type="PANTHER" id="PTHR18968:SF13">
    <property type="entry name" value="ACETOLACTATE SYNTHASE CATALYTIC SUBUNIT, MITOCHONDRIAL"/>
    <property type="match status" value="1"/>
</dbReference>
<dbReference type="CDD" id="cd00568">
    <property type="entry name" value="TPP_enzymes"/>
    <property type="match status" value="1"/>
</dbReference>
<evidence type="ECO:0000259" key="5">
    <source>
        <dbReference type="Pfam" id="PF00205"/>
    </source>
</evidence>
<reference evidence="8" key="2">
    <citation type="submission" date="2020-09" db="EMBL/GenBank/DDBJ databases">
        <authorList>
            <person name="Sun Q."/>
            <person name="Zhou Y."/>
        </authorList>
    </citation>
    <scope>NUCLEOTIDE SEQUENCE</scope>
    <source>
        <strain evidence="8">CGMCC 1.12785</strain>
    </source>
</reference>
<dbReference type="GO" id="GO:0000287">
    <property type="term" value="F:magnesium ion binding"/>
    <property type="evidence" value="ECO:0007669"/>
    <property type="project" value="InterPro"/>
</dbReference>
<dbReference type="GO" id="GO:0030976">
    <property type="term" value="F:thiamine pyrophosphate binding"/>
    <property type="evidence" value="ECO:0007669"/>
    <property type="project" value="InterPro"/>
</dbReference>
<dbReference type="SUPFAM" id="SSF52467">
    <property type="entry name" value="DHS-like NAD/FAD-binding domain"/>
    <property type="match status" value="1"/>
</dbReference>
<proteinExistence type="inferred from homology"/>
<evidence type="ECO:0000313" key="8">
    <source>
        <dbReference type="EMBL" id="GGA04849.1"/>
    </source>
</evidence>
<dbReference type="SUPFAM" id="SSF52518">
    <property type="entry name" value="Thiamin diphosphate-binding fold (THDP-binding)"/>
    <property type="match status" value="2"/>
</dbReference>
<organism evidence="8 9">
    <name type="scientific">Sediminivirga luteola</name>
    <dbReference type="NCBI Taxonomy" id="1774748"/>
    <lineage>
        <taxon>Bacteria</taxon>
        <taxon>Bacillati</taxon>
        <taxon>Actinomycetota</taxon>
        <taxon>Actinomycetes</taxon>
        <taxon>Micrococcales</taxon>
        <taxon>Brevibacteriaceae</taxon>
        <taxon>Sediminivirga</taxon>
    </lineage>
</organism>
<dbReference type="GO" id="GO:0003984">
    <property type="term" value="F:acetolactate synthase activity"/>
    <property type="evidence" value="ECO:0007669"/>
    <property type="project" value="TreeGrafter"/>
</dbReference>
<keyword evidence="9" id="KW-1185">Reference proteome</keyword>
<dbReference type="Gene3D" id="3.40.50.1220">
    <property type="entry name" value="TPP-binding domain"/>
    <property type="match status" value="1"/>
</dbReference>
<dbReference type="InterPro" id="IPR029061">
    <property type="entry name" value="THDP-binding"/>
</dbReference>
<evidence type="ECO:0000259" key="6">
    <source>
        <dbReference type="Pfam" id="PF02775"/>
    </source>
</evidence>
<dbReference type="InterPro" id="IPR029035">
    <property type="entry name" value="DHS-like_NAD/FAD-binding_dom"/>
</dbReference>
<dbReference type="EMBL" id="BMFY01000002">
    <property type="protein sequence ID" value="GGA04849.1"/>
    <property type="molecule type" value="Genomic_DNA"/>
</dbReference>
<dbReference type="GO" id="GO:0009099">
    <property type="term" value="P:L-valine biosynthetic process"/>
    <property type="evidence" value="ECO:0007669"/>
    <property type="project" value="TreeGrafter"/>
</dbReference>
<accession>A0A8J2XJW4</accession>
<feature type="domain" description="Thiamine pyrophosphate enzyme N-terminal TPP-binding" evidence="7">
    <location>
        <begin position="22"/>
        <end position="130"/>
    </location>
</feature>